<gene>
    <name evidence="1" type="ORF">NCTC8284_02686</name>
</gene>
<sequence length="35" mass="4081">MNIQNIIKQHHLELLFQQGLFGIEKKASVSMQTVR</sequence>
<dbReference type="AlphaFoldDB" id="A0A3S4W2X6"/>
<dbReference type="Proteomes" id="UP000278733">
    <property type="component" value="Chromosome"/>
</dbReference>
<reference evidence="1 2" key="1">
    <citation type="submission" date="2018-12" db="EMBL/GenBank/DDBJ databases">
        <authorList>
            <consortium name="Pathogen Informatics"/>
        </authorList>
    </citation>
    <scope>NUCLEOTIDE SEQUENCE [LARGE SCALE GENOMIC DNA]</scope>
    <source>
        <strain evidence="1 2">NCTC8284</strain>
    </source>
</reference>
<dbReference type="EMBL" id="LR134405">
    <property type="protein sequence ID" value="VEH67489.1"/>
    <property type="molecule type" value="Genomic_DNA"/>
</dbReference>
<evidence type="ECO:0000313" key="2">
    <source>
        <dbReference type="Proteomes" id="UP000278733"/>
    </source>
</evidence>
<name>A0A3S4W2X6_9PAST</name>
<protein>
    <submittedName>
        <fullName evidence="1">Uncharacterized protein</fullName>
    </submittedName>
</protein>
<accession>A0A3S4W2X6</accession>
<proteinExistence type="predicted"/>
<dbReference type="KEGG" id="rpne:NCTC8284_02686"/>
<evidence type="ECO:0000313" key="1">
    <source>
        <dbReference type="EMBL" id="VEH67489.1"/>
    </source>
</evidence>
<organism evidence="1 2">
    <name type="scientific">Rodentibacter pneumotropicus</name>
    <dbReference type="NCBI Taxonomy" id="758"/>
    <lineage>
        <taxon>Bacteria</taxon>
        <taxon>Pseudomonadati</taxon>
        <taxon>Pseudomonadota</taxon>
        <taxon>Gammaproteobacteria</taxon>
        <taxon>Pasteurellales</taxon>
        <taxon>Pasteurellaceae</taxon>
        <taxon>Rodentibacter</taxon>
    </lineage>
</organism>